<protein>
    <recommendedName>
        <fullName evidence="11">Peptidase M43 pregnancy-associated plasma-A domain-containing protein</fullName>
    </recommendedName>
</protein>
<dbReference type="Gene3D" id="3.40.390.10">
    <property type="entry name" value="Collagenase (Catalytic Domain)"/>
    <property type="match status" value="1"/>
</dbReference>
<dbReference type="Pfam" id="PF05572">
    <property type="entry name" value="Peptidase_M43"/>
    <property type="match status" value="1"/>
</dbReference>
<feature type="domain" description="Peptidase M43 pregnancy-associated plasma-A" evidence="11">
    <location>
        <begin position="186"/>
        <end position="275"/>
    </location>
</feature>
<keyword evidence="7" id="KW-0862">Zinc</keyword>
<keyword evidence="8" id="KW-0482">Metalloprotease</keyword>
<dbReference type="PANTHER" id="PTHR47466:SF1">
    <property type="entry name" value="METALLOPROTEASE MEP1 (AFU_ORTHOLOGUE AFUA_1G07730)-RELATED"/>
    <property type="match status" value="1"/>
</dbReference>
<organism evidence="12 13">
    <name type="scientific">Fusarium torreyae</name>
    <dbReference type="NCBI Taxonomy" id="1237075"/>
    <lineage>
        <taxon>Eukaryota</taxon>
        <taxon>Fungi</taxon>
        <taxon>Dikarya</taxon>
        <taxon>Ascomycota</taxon>
        <taxon>Pezizomycotina</taxon>
        <taxon>Sordariomycetes</taxon>
        <taxon>Hypocreomycetidae</taxon>
        <taxon>Hypocreales</taxon>
        <taxon>Nectriaceae</taxon>
        <taxon>Fusarium</taxon>
    </lineage>
</organism>
<dbReference type="SUPFAM" id="SSF55486">
    <property type="entry name" value="Metalloproteases ('zincins'), catalytic domain"/>
    <property type="match status" value="1"/>
</dbReference>
<evidence type="ECO:0000256" key="1">
    <source>
        <dbReference type="ARBA" id="ARBA00003174"/>
    </source>
</evidence>
<evidence type="ECO:0000256" key="9">
    <source>
        <dbReference type="ARBA" id="ARBA00023157"/>
    </source>
</evidence>
<proteinExistence type="inferred from homology"/>
<dbReference type="PANTHER" id="PTHR47466">
    <property type="match status" value="1"/>
</dbReference>
<keyword evidence="5 10" id="KW-0732">Signal</keyword>
<dbReference type="Proteomes" id="UP001152049">
    <property type="component" value="Unassembled WGS sequence"/>
</dbReference>
<dbReference type="InterPro" id="IPR008754">
    <property type="entry name" value="Peptidase_M43"/>
</dbReference>
<dbReference type="InterPro" id="IPR024079">
    <property type="entry name" value="MetalloPept_cat_dom_sf"/>
</dbReference>
<evidence type="ECO:0000256" key="8">
    <source>
        <dbReference type="ARBA" id="ARBA00023049"/>
    </source>
</evidence>
<reference evidence="12" key="1">
    <citation type="submission" date="2022-09" db="EMBL/GenBank/DDBJ databases">
        <title>Fusarium specimens isolated from Avocado Roots.</title>
        <authorList>
            <person name="Stajich J."/>
            <person name="Roper C."/>
            <person name="Heimlech-Rivalta G."/>
        </authorList>
    </citation>
    <scope>NUCLEOTIDE SEQUENCE</scope>
    <source>
        <strain evidence="12">CF00136</strain>
    </source>
</reference>
<dbReference type="GO" id="GO:0006508">
    <property type="term" value="P:proteolysis"/>
    <property type="evidence" value="ECO:0007669"/>
    <property type="project" value="UniProtKB-KW"/>
</dbReference>
<comment type="caution">
    <text evidence="12">The sequence shown here is derived from an EMBL/GenBank/DDBJ whole genome shotgun (WGS) entry which is preliminary data.</text>
</comment>
<keyword evidence="6" id="KW-0378">Hydrolase</keyword>
<evidence type="ECO:0000256" key="3">
    <source>
        <dbReference type="ARBA" id="ARBA00022670"/>
    </source>
</evidence>
<comment type="function">
    <text evidence="1">Secreted metalloproteinase that allows assimilation of proteinaceous substrates.</text>
</comment>
<dbReference type="GO" id="GO:0046872">
    <property type="term" value="F:metal ion binding"/>
    <property type="evidence" value="ECO:0007669"/>
    <property type="project" value="UniProtKB-KW"/>
</dbReference>
<evidence type="ECO:0000313" key="13">
    <source>
        <dbReference type="Proteomes" id="UP001152049"/>
    </source>
</evidence>
<feature type="signal peptide" evidence="10">
    <location>
        <begin position="1"/>
        <end position="17"/>
    </location>
</feature>
<dbReference type="GO" id="GO:0008237">
    <property type="term" value="F:metallopeptidase activity"/>
    <property type="evidence" value="ECO:0007669"/>
    <property type="project" value="UniProtKB-KW"/>
</dbReference>
<keyword evidence="3" id="KW-0645">Protease</keyword>
<dbReference type="OrthoDB" id="5046158at2759"/>
<evidence type="ECO:0000256" key="6">
    <source>
        <dbReference type="ARBA" id="ARBA00022801"/>
    </source>
</evidence>
<name>A0A9W8S214_9HYPO</name>
<accession>A0A9W8S214</accession>
<evidence type="ECO:0000259" key="11">
    <source>
        <dbReference type="Pfam" id="PF05572"/>
    </source>
</evidence>
<sequence length="285" mass="32104">MRGMLLAITGFITTGLAANPPANDFIHCKSEPTEGFLAESQTLRAHRKRDHVDGSWVRANQSSLLLDTYFHVVTATPNEITEDQLNRQIEVLNDNFGPYDIQFKLRGIDWTLNATWANNTYDYWMKKKLHKGDYKTLNVYFISHLVGGGLGECTFPENSTNPTFDITKFMDGCTVDAQTVPGGRRKEANLGKTTTHEVGHWFGLYHTFYGGCDFGDGIDDTPAQYEGGSPEIGCDHPRDTCPDQPGNDPMFNYMDYTGDACYREFTPGQKDRMFENFLAYRAQVG</sequence>
<keyword evidence="13" id="KW-1185">Reference proteome</keyword>
<dbReference type="AlphaFoldDB" id="A0A9W8S214"/>
<evidence type="ECO:0000313" key="12">
    <source>
        <dbReference type="EMBL" id="KAJ4263308.1"/>
    </source>
</evidence>
<evidence type="ECO:0000256" key="2">
    <source>
        <dbReference type="ARBA" id="ARBA00008721"/>
    </source>
</evidence>
<evidence type="ECO:0000256" key="10">
    <source>
        <dbReference type="SAM" id="SignalP"/>
    </source>
</evidence>
<gene>
    <name evidence="12" type="ORF">NW762_006126</name>
</gene>
<feature type="chain" id="PRO_5040766035" description="Peptidase M43 pregnancy-associated plasma-A domain-containing protein" evidence="10">
    <location>
        <begin position="18"/>
        <end position="285"/>
    </location>
</feature>
<dbReference type="EMBL" id="JAOQAZ010000010">
    <property type="protein sequence ID" value="KAJ4263308.1"/>
    <property type="molecule type" value="Genomic_DNA"/>
</dbReference>
<keyword evidence="9" id="KW-1015">Disulfide bond</keyword>
<evidence type="ECO:0000256" key="7">
    <source>
        <dbReference type="ARBA" id="ARBA00022833"/>
    </source>
</evidence>
<keyword evidence="4" id="KW-0479">Metal-binding</keyword>
<comment type="similarity">
    <text evidence="2">Belongs to the peptidase M43B family.</text>
</comment>
<dbReference type="CDD" id="cd04275">
    <property type="entry name" value="ZnMc_pappalysin_like"/>
    <property type="match status" value="1"/>
</dbReference>
<evidence type="ECO:0000256" key="4">
    <source>
        <dbReference type="ARBA" id="ARBA00022723"/>
    </source>
</evidence>
<evidence type="ECO:0000256" key="5">
    <source>
        <dbReference type="ARBA" id="ARBA00022729"/>
    </source>
</evidence>